<accession>A0AAV8WG49</accession>
<dbReference type="Pfam" id="PF00014">
    <property type="entry name" value="Kunitz_BPTI"/>
    <property type="match status" value="1"/>
</dbReference>
<organism evidence="6 7">
    <name type="scientific">Exocentrus adspersus</name>
    <dbReference type="NCBI Taxonomy" id="1586481"/>
    <lineage>
        <taxon>Eukaryota</taxon>
        <taxon>Metazoa</taxon>
        <taxon>Ecdysozoa</taxon>
        <taxon>Arthropoda</taxon>
        <taxon>Hexapoda</taxon>
        <taxon>Insecta</taxon>
        <taxon>Pterygota</taxon>
        <taxon>Neoptera</taxon>
        <taxon>Endopterygota</taxon>
        <taxon>Coleoptera</taxon>
        <taxon>Polyphaga</taxon>
        <taxon>Cucujiformia</taxon>
        <taxon>Chrysomeloidea</taxon>
        <taxon>Cerambycidae</taxon>
        <taxon>Lamiinae</taxon>
        <taxon>Acanthocinini</taxon>
        <taxon>Exocentrus</taxon>
    </lineage>
</organism>
<reference evidence="6 7" key="1">
    <citation type="journal article" date="2023" name="Insect Mol. Biol.">
        <title>Genome sequencing provides insights into the evolution of gene families encoding plant cell wall-degrading enzymes in longhorned beetles.</title>
        <authorList>
            <person name="Shin N.R."/>
            <person name="Okamura Y."/>
            <person name="Kirsch R."/>
            <person name="Pauchet Y."/>
        </authorList>
    </citation>
    <scope>NUCLEOTIDE SEQUENCE [LARGE SCALE GENOMIC DNA]</scope>
    <source>
        <strain evidence="6">EAD_L_NR</strain>
    </source>
</reference>
<keyword evidence="3" id="KW-1015">Disulfide bond</keyword>
<dbReference type="EMBL" id="JANEYG010000001">
    <property type="protein sequence ID" value="KAJ8925499.1"/>
    <property type="molecule type" value="Genomic_DNA"/>
</dbReference>
<dbReference type="SMART" id="SM00131">
    <property type="entry name" value="KU"/>
    <property type="match status" value="1"/>
</dbReference>
<comment type="caution">
    <text evidence="6">The sequence shown here is derived from an EMBL/GenBank/DDBJ whole genome shotgun (WGS) entry which is preliminary data.</text>
</comment>
<feature type="chain" id="PRO_5043888660" description="BPTI/Kunitz inhibitor domain-containing protein" evidence="4">
    <location>
        <begin position="22"/>
        <end position="102"/>
    </location>
</feature>
<protein>
    <recommendedName>
        <fullName evidence="5">BPTI/Kunitz inhibitor domain-containing protein</fullName>
    </recommendedName>
</protein>
<dbReference type="Proteomes" id="UP001159042">
    <property type="component" value="Unassembled WGS sequence"/>
</dbReference>
<proteinExistence type="predicted"/>
<dbReference type="GO" id="GO:0005615">
    <property type="term" value="C:extracellular space"/>
    <property type="evidence" value="ECO:0007669"/>
    <property type="project" value="TreeGrafter"/>
</dbReference>
<dbReference type="InterPro" id="IPR002223">
    <property type="entry name" value="Kunitz_BPTI"/>
</dbReference>
<dbReference type="FunFam" id="4.10.410.10:FF:000020">
    <property type="entry name" value="Collagen, type VI, alpha 3"/>
    <property type="match status" value="1"/>
</dbReference>
<sequence>MMNRTVATLIVVLTCLDVVFCKPASNKVDDPQVTCKLPVVKGYCRALLPRWRYDVSTGKCVEFKYGGCNGNGNNFISQKLCLAACEGNNSAPKVLFKKFSLT</sequence>
<dbReference type="SUPFAM" id="SSF57362">
    <property type="entry name" value="BPTI-like"/>
    <property type="match status" value="1"/>
</dbReference>
<keyword evidence="1" id="KW-0646">Protease inhibitor</keyword>
<evidence type="ECO:0000259" key="5">
    <source>
        <dbReference type="PROSITE" id="PS50279"/>
    </source>
</evidence>
<dbReference type="InterPro" id="IPR050098">
    <property type="entry name" value="TFPI/VKTCI-like"/>
</dbReference>
<evidence type="ECO:0000256" key="3">
    <source>
        <dbReference type="ARBA" id="ARBA00023157"/>
    </source>
</evidence>
<dbReference type="InterPro" id="IPR036880">
    <property type="entry name" value="Kunitz_BPTI_sf"/>
</dbReference>
<evidence type="ECO:0000256" key="1">
    <source>
        <dbReference type="ARBA" id="ARBA00022690"/>
    </source>
</evidence>
<evidence type="ECO:0000313" key="6">
    <source>
        <dbReference type="EMBL" id="KAJ8925499.1"/>
    </source>
</evidence>
<dbReference type="AlphaFoldDB" id="A0AAV8WG49"/>
<evidence type="ECO:0000256" key="2">
    <source>
        <dbReference type="ARBA" id="ARBA00022900"/>
    </source>
</evidence>
<feature type="signal peptide" evidence="4">
    <location>
        <begin position="1"/>
        <end position="21"/>
    </location>
</feature>
<keyword evidence="4" id="KW-0732">Signal</keyword>
<keyword evidence="7" id="KW-1185">Reference proteome</keyword>
<dbReference type="PANTHER" id="PTHR10083">
    <property type="entry name" value="KUNITZ-TYPE PROTEASE INHIBITOR-RELATED"/>
    <property type="match status" value="1"/>
</dbReference>
<dbReference type="PANTHER" id="PTHR10083:SF328">
    <property type="entry name" value="TISSUE FACTOR PATHWAY INHIBITOR"/>
    <property type="match status" value="1"/>
</dbReference>
<dbReference type="Gene3D" id="4.10.410.10">
    <property type="entry name" value="Pancreatic trypsin inhibitor Kunitz domain"/>
    <property type="match status" value="1"/>
</dbReference>
<dbReference type="GO" id="GO:0004867">
    <property type="term" value="F:serine-type endopeptidase inhibitor activity"/>
    <property type="evidence" value="ECO:0007669"/>
    <property type="project" value="UniProtKB-KW"/>
</dbReference>
<name>A0AAV8WG49_9CUCU</name>
<feature type="domain" description="BPTI/Kunitz inhibitor" evidence="5">
    <location>
        <begin position="35"/>
        <end position="85"/>
    </location>
</feature>
<evidence type="ECO:0000313" key="7">
    <source>
        <dbReference type="Proteomes" id="UP001159042"/>
    </source>
</evidence>
<dbReference type="PROSITE" id="PS50279">
    <property type="entry name" value="BPTI_KUNITZ_2"/>
    <property type="match status" value="1"/>
</dbReference>
<evidence type="ECO:0000256" key="4">
    <source>
        <dbReference type="SAM" id="SignalP"/>
    </source>
</evidence>
<gene>
    <name evidence="6" type="ORF">NQ315_009337</name>
</gene>
<dbReference type="PROSITE" id="PS00280">
    <property type="entry name" value="BPTI_KUNITZ_1"/>
    <property type="match status" value="1"/>
</dbReference>
<dbReference type="InterPro" id="IPR020901">
    <property type="entry name" value="Prtase_inh_Kunz-CS"/>
</dbReference>
<dbReference type="PRINTS" id="PR00759">
    <property type="entry name" value="BASICPTASE"/>
</dbReference>
<keyword evidence="2" id="KW-0722">Serine protease inhibitor</keyword>